<comment type="caution">
    <text evidence="2">Lacks conserved residue(s) required for the propagation of feature annotation.</text>
</comment>
<keyword evidence="3" id="KW-0732">Signal</keyword>
<feature type="signal peptide" evidence="3">
    <location>
        <begin position="1"/>
        <end position="18"/>
    </location>
</feature>
<dbReference type="SMART" id="SM00186">
    <property type="entry name" value="FBG"/>
    <property type="match status" value="1"/>
</dbReference>
<comment type="caution">
    <text evidence="6">The sequence shown here is derived from an EMBL/GenBank/DDBJ whole genome shotgun (WGS) entry which is preliminary data.</text>
</comment>
<organism evidence="6 7">
    <name type="scientific">Porites evermanni</name>
    <dbReference type="NCBI Taxonomy" id="104178"/>
    <lineage>
        <taxon>Eukaryota</taxon>
        <taxon>Metazoa</taxon>
        <taxon>Cnidaria</taxon>
        <taxon>Anthozoa</taxon>
        <taxon>Hexacorallia</taxon>
        <taxon>Scleractinia</taxon>
        <taxon>Fungiina</taxon>
        <taxon>Poritidae</taxon>
        <taxon>Porites</taxon>
    </lineage>
</organism>
<dbReference type="InterPro" id="IPR050373">
    <property type="entry name" value="Fibrinogen_C-term_domain"/>
</dbReference>
<dbReference type="InterPro" id="IPR036056">
    <property type="entry name" value="Fibrinogen-like_C"/>
</dbReference>
<gene>
    <name evidence="6" type="ORF">PEVE_00013041</name>
</gene>
<feature type="domain" description="EGF-like" evidence="4">
    <location>
        <begin position="117"/>
        <end position="155"/>
    </location>
</feature>
<dbReference type="Proteomes" id="UP001159427">
    <property type="component" value="Unassembled WGS sequence"/>
</dbReference>
<feature type="domain" description="Fibrinogen C-terminal" evidence="5">
    <location>
        <begin position="153"/>
        <end position="371"/>
    </location>
</feature>
<dbReference type="Gene3D" id="3.90.215.10">
    <property type="entry name" value="Gamma Fibrinogen, chain A, domain 1"/>
    <property type="match status" value="1"/>
</dbReference>
<dbReference type="NCBIfam" id="NF040941">
    <property type="entry name" value="GGGWT_bact"/>
    <property type="match status" value="1"/>
</dbReference>
<dbReference type="Pfam" id="PF00147">
    <property type="entry name" value="Fibrinogen_C"/>
    <property type="match status" value="1"/>
</dbReference>
<evidence type="ECO:0000313" key="6">
    <source>
        <dbReference type="EMBL" id="CAH3180637.1"/>
    </source>
</evidence>
<feature type="disulfide bond" evidence="2">
    <location>
        <begin position="126"/>
        <end position="143"/>
    </location>
</feature>
<keyword evidence="1 2" id="KW-1015">Disulfide bond</keyword>
<dbReference type="PANTHER" id="PTHR19143:SF458">
    <property type="entry name" value="FIBRINOGEN C-TERMINAL DOMAIN-CONTAINING PROTEIN-RELATED"/>
    <property type="match status" value="1"/>
</dbReference>
<dbReference type="PROSITE" id="PS00514">
    <property type="entry name" value="FIBRINOGEN_C_1"/>
    <property type="match status" value="1"/>
</dbReference>
<keyword evidence="2" id="KW-0245">EGF-like domain</keyword>
<dbReference type="SUPFAM" id="SSF57196">
    <property type="entry name" value="EGF/Laminin"/>
    <property type="match status" value="1"/>
</dbReference>
<reference evidence="6 7" key="1">
    <citation type="submission" date="2022-05" db="EMBL/GenBank/DDBJ databases">
        <authorList>
            <consortium name="Genoscope - CEA"/>
            <person name="William W."/>
        </authorList>
    </citation>
    <scope>NUCLEOTIDE SEQUENCE [LARGE SCALE GENOMIC DNA]</scope>
</reference>
<evidence type="ECO:0000259" key="4">
    <source>
        <dbReference type="PROSITE" id="PS50026"/>
    </source>
</evidence>
<dbReference type="CDD" id="cd00054">
    <property type="entry name" value="EGF_CA"/>
    <property type="match status" value="1"/>
</dbReference>
<evidence type="ECO:0000256" key="1">
    <source>
        <dbReference type="ARBA" id="ARBA00023157"/>
    </source>
</evidence>
<feature type="chain" id="PRO_5047005949" evidence="3">
    <location>
        <begin position="19"/>
        <end position="372"/>
    </location>
</feature>
<proteinExistence type="predicted"/>
<dbReference type="InterPro" id="IPR014716">
    <property type="entry name" value="Fibrinogen_a/b/g_C_1"/>
</dbReference>
<dbReference type="InterPro" id="IPR000742">
    <property type="entry name" value="EGF"/>
</dbReference>
<dbReference type="PROSITE" id="PS00022">
    <property type="entry name" value="EGF_1"/>
    <property type="match status" value="1"/>
</dbReference>
<dbReference type="Gene3D" id="2.10.25.10">
    <property type="entry name" value="Laminin"/>
    <property type="match status" value="1"/>
</dbReference>
<protein>
    <submittedName>
        <fullName evidence="6">Uncharacterized protein</fullName>
    </submittedName>
</protein>
<dbReference type="PROSITE" id="PS01186">
    <property type="entry name" value="EGF_2"/>
    <property type="match status" value="1"/>
</dbReference>
<dbReference type="PROSITE" id="PS51406">
    <property type="entry name" value="FIBRINOGEN_C_2"/>
    <property type="match status" value="1"/>
</dbReference>
<evidence type="ECO:0000256" key="3">
    <source>
        <dbReference type="SAM" id="SignalP"/>
    </source>
</evidence>
<evidence type="ECO:0000313" key="7">
    <source>
        <dbReference type="Proteomes" id="UP001159427"/>
    </source>
</evidence>
<dbReference type="Pfam" id="PF00008">
    <property type="entry name" value="EGF"/>
    <property type="match status" value="1"/>
</dbReference>
<dbReference type="CDD" id="cd00087">
    <property type="entry name" value="FReD"/>
    <property type="match status" value="1"/>
</dbReference>
<dbReference type="PROSITE" id="PS50026">
    <property type="entry name" value="EGF_3"/>
    <property type="match status" value="1"/>
</dbReference>
<dbReference type="InterPro" id="IPR020837">
    <property type="entry name" value="Fibrinogen_CS"/>
</dbReference>
<feature type="disulfide bond" evidence="2">
    <location>
        <begin position="145"/>
        <end position="154"/>
    </location>
</feature>
<dbReference type="PANTHER" id="PTHR19143">
    <property type="entry name" value="FIBRINOGEN/TENASCIN/ANGIOPOEITIN"/>
    <property type="match status" value="1"/>
</dbReference>
<dbReference type="SMART" id="SM00181">
    <property type="entry name" value="EGF"/>
    <property type="match status" value="1"/>
</dbReference>
<sequence>MASLLAVLALLLAFAVWGAWLNYIATARVEGDCGQHNRRITFLTPARGFYLEGHVISNHSVELNLDCQDQCALARECVSYNIGPMINTKIACELSNSDHLPHPEDLKPRKDWTYRGTQNLCATEPCLNNGTCYMGYTVKKYICACPVGFKGENCEIKVRRNCAEVYEAGFRTSGVYTIDPDGAGAFDVYCDQTDSRWRMDCVPKETGRLGRFLLRLGRLQTRLWNLNGEFWLGLDKIHRLTKGRSRLWVDLEDFDNQTAYAEYHSFGVGDEQSKYKLERLGQCAGTAGDSLTWHRNMSFSTKDQDNDQASGMSCAILYEGAWWYNACHGSNLNGRYLNGNHSSYANGVNWHSWKGRHYSAKRAEMKIKPVEA</sequence>
<dbReference type="EMBL" id="CALNXI010001970">
    <property type="protein sequence ID" value="CAH3180637.1"/>
    <property type="molecule type" value="Genomic_DNA"/>
</dbReference>
<dbReference type="SUPFAM" id="SSF56496">
    <property type="entry name" value="Fibrinogen C-terminal domain-like"/>
    <property type="match status" value="1"/>
</dbReference>
<keyword evidence="7" id="KW-1185">Reference proteome</keyword>
<accession>A0ABN8RT59</accession>
<name>A0ABN8RT59_9CNID</name>
<dbReference type="InterPro" id="IPR002181">
    <property type="entry name" value="Fibrinogen_a/b/g_C_dom"/>
</dbReference>
<evidence type="ECO:0000256" key="2">
    <source>
        <dbReference type="PROSITE-ProRule" id="PRU00076"/>
    </source>
</evidence>
<evidence type="ECO:0000259" key="5">
    <source>
        <dbReference type="PROSITE" id="PS51406"/>
    </source>
</evidence>